<dbReference type="PANTHER" id="PTHR34990">
    <property type="entry name" value="UDP-2,3-DIACYLGLUCOSAMINE HYDROLASE-RELATED"/>
    <property type="match status" value="1"/>
</dbReference>
<evidence type="ECO:0000256" key="1">
    <source>
        <dbReference type="ARBA" id="ARBA00022475"/>
    </source>
</evidence>
<organism evidence="8 9">
    <name type="scientific">Aureibacter tunicatorum</name>
    <dbReference type="NCBI Taxonomy" id="866807"/>
    <lineage>
        <taxon>Bacteria</taxon>
        <taxon>Pseudomonadati</taxon>
        <taxon>Bacteroidota</taxon>
        <taxon>Cytophagia</taxon>
        <taxon>Cytophagales</taxon>
        <taxon>Persicobacteraceae</taxon>
        <taxon>Aureibacter</taxon>
    </lineage>
</organism>
<evidence type="ECO:0000256" key="3">
    <source>
        <dbReference type="ARBA" id="ARBA00022723"/>
    </source>
</evidence>
<sequence length="280" mass="32637">MDKKRRPQIVVISDLHLSTYGCQSKAILNYLNSVEPEILILNGDIFDIWQFSKSYFPASHFKVVKKILSFIEKGTETYYVTGNHDEMIRRFEDFRLGSFHVVNKVLLEIDGKKAWIFHGDVFDISMRHSKWLAKMGANGYAFLILLNKIVNFFLSIIGKQRISLSKKIKHSVKNAIKSKNDFELTAAEIAVNKGYDYVICGHIHQPVIKKFSLQDGEVTYLNSGDWIDHKTALEYENGEWKIYKYDEDPMMANIKEQKESKEKEESYNTILNKMRNDFEL</sequence>
<evidence type="ECO:0000313" key="8">
    <source>
        <dbReference type="EMBL" id="MDR6241640.1"/>
    </source>
</evidence>
<gene>
    <name evidence="8" type="ORF">HNQ88_004727</name>
</gene>
<proteinExistence type="predicted"/>
<name>A0AAE3XSC2_9BACT</name>
<protein>
    <submittedName>
        <fullName evidence="8">UDP-2,3-diacylglucosamine pyrophosphatase LpxH</fullName>
    </submittedName>
</protein>
<keyword evidence="9" id="KW-1185">Reference proteome</keyword>
<dbReference type="RefSeq" id="WP_309942581.1">
    <property type="nucleotide sequence ID" value="NZ_AP025308.1"/>
</dbReference>
<dbReference type="PANTHER" id="PTHR34990:SF2">
    <property type="entry name" value="BLL8164 PROTEIN"/>
    <property type="match status" value="1"/>
</dbReference>
<dbReference type="Pfam" id="PF00149">
    <property type="entry name" value="Metallophos"/>
    <property type="match status" value="1"/>
</dbReference>
<dbReference type="InterPro" id="IPR029052">
    <property type="entry name" value="Metallo-depent_PP-like"/>
</dbReference>
<evidence type="ECO:0000259" key="7">
    <source>
        <dbReference type="Pfam" id="PF00149"/>
    </source>
</evidence>
<dbReference type="CDD" id="cd07398">
    <property type="entry name" value="MPP_YbbF-LpxH"/>
    <property type="match status" value="1"/>
</dbReference>
<dbReference type="GO" id="GO:0008758">
    <property type="term" value="F:UDP-2,3-diacylglucosamine hydrolase activity"/>
    <property type="evidence" value="ECO:0007669"/>
    <property type="project" value="TreeGrafter"/>
</dbReference>
<evidence type="ECO:0000256" key="4">
    <source>
        <dbReference type="ARBA" id="ARBA00023136"/>
    </source>
</evidence>
<feature type="transmembrane region" description="Helical" evidence="6">
    <location>
        <begin position="137"/>
        <end position="157"/>
    </location>
</feature>
<dbReference type="InterPro" id="IPR043461">
    <property type="entry name" value="LpxH-like"/>
</dbReference>
<accession>A0AAE3XSC2</accession>
<comment type="caution">
    <text evidence="8">The sequence shown here is derived from an EMBL/GenBank/DDBJ whole genome shotgun (WGS) entry which is preliminary data.</text>
</comment>
<keyword evidence="6" id="KW-1133">Transmembrane helix</keyword>
<evidence type="ECO:0000256" key="2">
    <source>
        <dbReference type="ARBA" id="ARBA00022519"/>
    </source>
</evidence>
<evidence type="ECO:0000256" key="5">
    <source>
        <dbReference type="ARBA" id="ARBA00023211"/>
    </source>
</evidence>
<dbReference type="AlphaFoldDB" id="A0AAE3XSC2"/>
<evidence type="ECO:0000256" key="6">
    <source>
        <dbReference type="SAM" id="Phobius"/>
    </source>
</evidence>
<keyword evidence="2" id="KW-0997">Cell inner membrane</keyword>
<evidence type="ECO:0000313" key="9">
    <source>
        <dbReference type="Proteomes" id="UP001185092"/>
    </source>
</evidence>
<feature type="domain" description="Calcineurin-like phosphoesterase" evidence="7">
    <location>
        <begin position="9"/>
        <end position="206"/>
    </location>
</feature>
<keyword evidence="6" id="KW-0812">Transmembrane</keyword>
<dbReference type="GO" id="GO:0009245">
    <property type="term" value="P:lipid A biosynthetic process"/>
    <property type="evidence" value="ECO:0007669"/>
    <property type="project" value="TreeGrafter"/>
</dbReference>
<keyword evidence="4 6" id="KW-0472">Membrane</keyword>
<dbReference type="SUPFAM" id="SSF56300">
    <property type="entry name" value="Metallo-dependent phosphatases"/>
    <property type="match status" value="1"/>
</dbReference>
<keyword evidence="1" id="KW-1003">Cell membrane</keyword>
<reference evidence="8" key="1">
    <citation type="submission" date="2023-07" db="EMBL/GenBank/DDBJ databases">
        <title>Genomic Encyclopedia of Type Strains, Phase IV (KMG-IV): sequencing the most valuable type-strain genomes for metagenomic binning, comparative biology and taxonomic classification.</title>
        <authorList>
            <person name="Goeker M."/>
        </authorList>
    </citation>
    <scope>NUCLEOTIDE SEQUENCE</scope>
    <source>
        <strain evidence="8">DSM 26174</strain>
    </source>
</reference>
<keyword evidence="5" id="KW-0464">Manganese</keyword>
<dbReference type="GO" id="GO:0016020">
    <property type="term" value="C:membrane"/>
    <property type="evidence" value="ECO:0007669"/>
    <property type="project" value="GOC"/>
</dbReference>
<keyword evidence="3" id="KW-0479">Metal-binding</keyword>
<dbReference type="InterPro" id="IPR004843">
    <property type="entry name" value="Calcineurin-like_PHP"/>
</dbReference>
<dbReference type="GO" id="GO:0046872">
    <property type="term" value="F:metal ion binding"/>
    <property type="evidence" value="ECO:0007669"/>
    <property type="project" value="UniProtKB-KW"/>
</dbReference>
<dbReference type="Proteomes" id="UP001185092">
    <property type="component" value="Unassembled WGS sequence"/>
</dbReference>
<dbReference type="EMBL" id="JAVDQD010000010">
    <property type="protein sequence ID" value="MDR6241640.1"/>
    <property type="molecule type" value="Genomic_DNA"/>
</dbReference>
<dbReference type="Gene3D" id="3.60.21.10">
    <property type="match status" value="1"/>
</dbReference>